<accession>A0ABV3PBT8</accession>
<gene>
    <name evidence="5" type="ORF">AB1207_19580</name>
</gene>
<feature type="region of interest" description="Disordered" evidence="3">
    <location>
        <begin position="1"/>
        <end position="20"/>
    </location>
</feature>
<protein>
    <submittedName>
        <fullName evidence="5">Aminotransferase class V-fold PLP-dependent enzyme</fullName>
    </submittedName>
</protein>
<evidence type="ECO:0000256" key="1">
    <source>
        <dbReference type="ARBA" id="ARBA00001933"/>
    </source>
</evidence>
<dbReference type="InterPro" id="IPR015424">
    <property type="entry name" value="PyrdxlP-dep_Trfase"/>
</dbReference>
<keyword evidence="5" id="KW-0032">Aminotransferase</keyword>
<organism evidence="5 6">
    <name type="scientific">Kineococcus endophyticus</name>
    <dbReference type="NCBI Taxonomy" id="1181883"/>
    <lineage>
        <taxon>Bacteria</taxon>
        <taxon>Bacillati</taxon>
        <taxon>Actinomycetota</taxon>
        <taxon>Actinomycetes</taxon>
        <taxon>Kineosporiales</taxon>
        <taxon>Kineosporiaceae</taxon>
        <taxon>Kineococcus</taxon>
    </lineage>
</organism>
<dbReference type="PANTHER" id="PTHR43586">
    <property type="entry name" value="CYSTEINE DESULFURASE"/>
    <property type="match status" value="1"/>
</dbReference>
<dbReference type="PANTHER" id="PTHR43586:SF8">
    <property type="entry name" value="CYSTEINE DESULFURASE 1, CHLOROPLASTIC"/>
    <property type="match status" value="1"/>
</dbReference>
<evidence type="ECO:0000313" key="5">
    <source>
        <dbReference type="EMBL" id="MEW9266957.1"/>
    </source>
</evidence>
<dbReference type="SUPFAM" id="SSF53383">
    <property type="entry name" value="PLP-dependent transferases"/>
    <property type="match status" value="1"/>
</dbReference>
<dbReference type="Proteomes" id="UP001555826">
    <property type="component" value="Unassembled WGS sequence"/>
</dbReference>
<dbReference type="Gene3D" id="3.40.640.10">
    <property type="entry name" value="Type I PLP-dependent aspartate aminotransferase-like (Major domain)"/>
    <property type="match status" value="1"/>
</dbReference>
<keyword evidence="5" id="KW-0808">Transferase</keyword>
<proteinExistence type="predicted"/>
<evidence type="ECO:0000256" key="2">
    <source>
        <dbReference type="ARBA" id="ARBA00022898"/>
    </source>
</evidence>
<dbReference type="Pfam" id="PF00266">
    <property type="entry name" value="Aminotran_5"/>
    <property type="match status" value="1"/>
</dbReference>
<dbReference type="GO" id="GO:0008483">
    <property type="term" value="F:transaminase activity"/>
    <property type="evidence" value="ECO:0007669"/>
    <property type="project" value="UniProtKB-KW"/>
</dbReference>
<dbReference type="InterPro" id="IPR000192">
    <property type="entry name" value="Aminotrans_V_dom"/>
</dbReference>
<comment type="caution">
    <text evidence="5">The sequence shown here is derived from an EMBL/GenBank/DDBJ whole genome shotgun (WGS) entry which is preliminary data.</text>
</comment>
<reference evidence="5 6" key="1">
    <citation type="submission" date="2024-07" db="EMBL/GenBank/DDBJ databases">
        <authorList>
            <person name="Thanompreechachai J."/>
            <person name="Duangmal K."/>
        </authorList>
    </citation>
    <scope>NUCLEOTIDE SEQUENCE [LARGE SCALE GENOMIC DNA]</scope>
    <source>
        <strain evidence="5 6">KCTC 19886</strain>
    </source>
</reference>
<evidence type="ECO:0000256" key="3">
    <source>
        <dbReference type="SAM" id="MobiDB-lite"/>
    </source>
</evidence>
<keyword evidence="2" id="KW-0663">Pyridoxal phosphate</keyword>
<evidence type="ECO:0000313" key="6">
    <source>
        <dbReference type="Proteomes" id="UP001555826"/>
    </source>
</evidence>
<sequence>MTDPTTDLAPDLAASWRRTRPPRSVRHLDSAAAGRSSWAVLDAVTTHLRAEATRGGYVAALEAEPVLDRAREDVRALLGWQPGEGVVAFVHSAEDALRQLLLRWPGDLPVAVAHPRGEYGPNLGVLRSLGIGTLVVDGPHRWDPDAFAQALARPAERPDLVHLTWLGSHSGTVQPLADVVAVCRAAGLPVVVDAAQAFGHLDTTAARDADVVYGTSRKWLAGPRGVGLLAVRGPLAQRCGPLEQAEATIAGRVGFAAALAAHVDLGPAAVHAGLAAVGAATRCLLADGLAGSWEVCEPLDEPSATVTLRPLQALDVAGLRADLITTDGIVTTAAGVERAPLEMTTPVLRVSGHLDTTAADVEALVTALLGRS</sequence>
<name>A0ABV3PBT8_9ACTN</name>
<dbReference type="EMBL" id="JBFNQN010000014">
    <property type="protein sequence ID" value="MEW9266957.1"/>
    <property type="molecule type" value="Genomic_DNA"/>
</dbReference>
<keyword evidence="6" id="KW-1185">Reference proteome</keyword>
<dbReference type="RefSeq" id="WP_367640096.1">
    <property type="nucleotide sequence ID" value="NZ_JBFNQN010000014.1"/>
</dbReference>
<dbReference type="InterPro" id="IPR015421">
    <property type="entry name" value="PyrdxlP-dep_Trfase_major"/>
</dbReference>
<comment type="cofactor">
    <cofactor evidence="1">
        <name>pyridoxal 5'-phosphate</name>
        <dbReference type="ChEBI" id="CHEBI:597326"/>
    </cofactor>
</comment>
<feature type="domain" description="Aminotransferase class V" evidence="4">
    <location>
        <begin position="28"/>
        <end position="244"/>
    </location>
</feature>
<evidence type="ECO:0000259" key="4">
    <source>
        <dbReference type="Pfam" id="PF00266"/>
    </source>
</evidence>